<sequence length="948" mass="101795">MRIGCLQFAPQVGDLNNNLNRADAVLNRADPEDLDLLVLPELAFSGYNFKNLRDISPFLEPSGSGISSLWARTIALKYDCTVIAGYPEKVDPSSKWPTGPEYYNSAIIVNGDGETIGNYRKTHLYRTDETWALENPEGFYKGFIPGLGHTAIGICMDLNPCQFKAPWHAFEFAFHVLEHQSNLVVLSMAWMTAQDGRSFSRMPQEPDVETLMYWVTRLEPLIRAEEDEEIIVVFANRSGIEDDAIYAGTSAVLGIKDGEVVVYGILGRGDKDLLVVDTDEAPYARLVYRPFGADLESATEQSHANGVKSRNDGVASNGSHTTINPKGPGNVISDYGTGTSETGSLSAPSTQSNLSESSGSSTKAQTSRSSKSRAKPRKKLSLQTDEATLNANNVDAPMIQTPTGPSPTPIAVRPRLTIPPADSITHKYLTENYQDPNAGNAKSSQALCVTTQALPVHKLTPHPMVNNAGGDGAIKIFGGEVSIVREGSESGASSAREPVSHFSPLSASSSNLYWMPPGRLLDTPLPNRGWTPAAASDATVFSDASPIVSRSNATSALSNRYPKSSPHTALPHANGQTFAEGFANASRQLQKARESSKSAQGLESVPRPASPKSRNASRSRGPERPGSELDSNTNLNAIALKLDEIAQRVDSAQSQRREQRSQSVHGDNGHIVVSDAQNLRDANASRQSIPITACATLWDRTRELKYESSQHDHKSLAANEASGSGHGTQTPESIARGRHERRPISRAGLHSANGTPNRRVSRGRQPENPTGGTPSKQGRSSATSSGNRRRKSSSTNPVDLSQFRLIEEYRSPNCPVHGAHAAAQGADRVNSTGSATVTQPPFGSPPIRRVHTTDPSMLSLNDTARAPLEPLAQIDGSDGAVVVATEVRSTAASSATSSGSPYSLFEPSTPQAMTWIFEDLNSAPLDDVHKQVAQVAEVALSRPRSALW</sequence>
<dbReference type="RefSeq" id="XP_046119302.1">
    <property type="nucleotide sequence ID" value="XM_046260345.1"/>
</dbReference>
<dbReference type="GO" id="GO:0030163">
    <property type="term" value="P:protein catabolic process"/>
    <property type="evidence" value="ECO:0007669"/>
    <property type="project" value="TreeGrafter"/>
</dbReference>
<keyword evidence="4" id="KW-1185">Reference proteome</keyword>
<feature type="compositionally biased region" description="Polar residues" evidence="1">
    <location>
        <begin position="314"/>
        <end position="324"/>
    </location>
</feature>
<dbReference type="CDD" id="cd07566">
    <property type="entry name" value="ScNTA1_like"/>
    <property type="match status" value="1"/>
</dbReference>
<keyword evidence="3" id="KW-0378">Hydrolase</keyword>
<dbReference type="OrthoDB" id="201515at2759"/>
<evidence type="ECO:0000259" key="2">
    <source>
        <dbReference type="PROSITE" id="PS50263"/>
    </source>
</evidence>
<dbReference type="PROSITE" id="PS50263">
    <property type="entry name" value="CN_HYDROLASE"/>
    <property type="match status" value="1"/>
</dbReference>
<feature type="compositionally biased region" description="Polar residues" evidence="1">
    <location>
        <begin position="336"/>
        <end position="366"/>
    </location>
</feature>
<dbReference type="Proteomes" id="UP000887229">
    <property type="component" value="Unassembled WGS sequence"/>
</dbReference>
<dbReference type="Pfam" id="PF00795">
    <property type="entry name" value="CN_hydrolase"/>
    <property type="match status" value="1"/>
</dbReference>
<dbReference type="InterPro" id="IPR039703">
    <property type="entry name" value="Nta1"/>
</dbReference>
<name>A0A9P7ZPM1_9HYPO</name>
<evidence type="ECO:0000256" key="1">
    <source>
        <dbReference type="SAM" id="MobiDB-lite"/>
    </source>
</evidence>
<dbReference type="SUPFAM" id="SSF56317">
    <property type="entry name" value="Carbon-nitrogen hydrolase"/>
    <property type="match status" value="1"/>
</dbReference>
<proteinExistence type="predicted"/>
<feature type="region of interest" description="Disordered" evidence="1">
    <location>
        <begin position="395"/>
        <end position="414"/>
    </location>
</feature>
<dbReference type="InterPro" id="IPR036526">
    <property type="entry name" value="C-N_Hydrolase_sf"/>
</dbReference>
<reference evidence="3" key="1">
    <citation type="journal article" date="2021" name="IMA Fungus">
        <title>Genomic characterization of three marine fungi, including Emericellopsis atlantica sp. nov. with signatures of a generalist lifestyle and marine biomass degradation.</title>
        <authorList>
            <person name="Hagestad O.C."/>
            <person name="Hou L."/>
            <person name="Andersen J.H."/>
            <person name="Hansen E.H."/>
            <person name="Altermark B."/>
            <person name="Li C."/>
            <person name="Kuhnert E."/>
            <person name="Cox R.J."/>
            <person name="Crous P.W."/>
            <person name="Spatafora J.W."/>
            <person name="Lail K."/>
            <person name="Amirebrahimi M."/>
            <person name="Lipzen A."/>
            <person name="Pangilinan J."/>
            <person name="Andreopoulos W."/>
            <person name="Hayes R.D."/>
            <person name="Ng V."/>
            <person name="Grigoriev I.V."/>
            <person name="Jackson S.A."/>
            <person name="Sutton T.D.S."/>
            <person name="Dobson A.D.W."/>
            <person name="Rama T."/>
        </authorList>
    </citation>
    <scope>NUCLEOTIDE SEQUENCE</scope>
    <source>
        <strain evidence="3">TS7</strain>
    </source>
</reference>
<feature type="region of interest" description="Disordered" evidence="1">
    <location>
        <begin position="299"/>
        <end position="386"/>
    </location>
</feature>
<dbReference type="Gene3D" id="3.60.110.10">
    <property type="entry name" value="Carbon-nitrogen hydrolase"/>
    <property type="match status" value="1"/>
</dbReference>
<organism evidence="3 4">
    <name type="scientific">Emericellopsis atlantica</name>
    <dbReference type="NCBI Taxonomy" id="2614577"/>
    <lineage>
        <taxon>Eukaryota</taxon>
        <taxon>Fungi</taxon>
        <taxon>Dikarya</taxon>
        <taxon>Ascomycota</taxon>
        <taxon>Pezizomycotina</taxon>
        <taxon>Sordariomycetes</taxon>
        <taxon>Hypocreomycetidae</taxon>
        <taxon>Hypocreales</taxon>
        <taxon>Bionectriaceae</taxon>
        <taxon>Emericellopsis</taxon>
    </lineage>
</organism>
<feature type="compositionally biased region" description="Polar residues" evidence="1">
    <location>
        <begin position="767"/>
        <end position="786"/>
    </location>
</feature>
<dbReference type="GO" id="GO:0008418">
    <property type="term" value="F:protein-N-terminal asparagine amidohydrolase activity"/>
    <property type="evidence" value="ECO:0007669"/>
    <property type="project" value="InterPro"/>
</dbReference>
<dbReference type="EMBL" id="MU251251">
    <property type="protein sequence ID" value="KAG9255378.1"/>
    <property type="molecule type" value="Genomic_DNA"/>
</dbReference>
<feature type="region of interest" description="Disordered" evidence="1">
    <location>
        <begin position="708"/>
        <end position="799"/>
    </location>
</feature>
<dbReference type="GO" id="GO:0070773">
    <property type="term" value="F:protein-N-terminal glutamine amidohydrolase activity"/>
    <property type="evidence" value="ECO:0007669"/>
    <property type="project" value="InterPro"/>
</dbReference>
<evidence type="ECO:0000313" key="4">
    <source>
        <dbReference type="Proteomes" id="UP000887229"/>
    </source>
</evidence>
<feature type="region of interest" description="Disordered" evidence="1">
    <location>
        <begin position="649"/>
        <end position="671"/>
    </location>
</feature>
<feature type="compositionally biased region" description="Basic residues" evidence="1">
    <location>
        <begin position="370"/>
        <end position="380"/>
    </location>
</feature>
<dbReference type="AlphaFoldDB" id="A0A9P7ZPM1"/>
<dbReference type="GeneID" id="70291248"/>
<comment type="caution">
    <text evidence="3">The sequence shown here is derived from an EMBL/GenBank/DDBJ whole genome shotgun (WGS) entry which is preliminary data.</text>
</comment>
<feature type="domain" description="CN hydrolase" evidence="2">
    <location>
        <begin position="1"/>
        <end position="280"/>
    </location>
</feature>
<dbReference type="PANTHER" id="PTHR11750">
    <property type="entry name" value="PROTEIN N-TERMINAL AMIDASE"/>
    <property type="match status" value="1"/>
</dbReference>
<feature type="region of interest" description="Disordered" evidence="1">
    <location>
        <begin position="586"/>
        <end position="633"/>
    </location>
</feature>
<accession>A0A9P7ZPM1</accession>
<dbReference type="InterPro" id="IPR003010">
    <property type="entry name" value="C-N_Hydrolase"/>
</dbReference>
<gene>
    <name evidence="3" type="ORF">F5Z01DRAFT_51030</name>
</gene>
<dbReference type="PANTHER" id="PTHR11750:SF26">
    <property type="entry name" value="PROTEIN N-TERMINAL AMIDASE"/>
    <property type="match status" value="1"/>
</dbReference>
<evidence type="ECO:0000313" key="3">
    <source>
        <dbReference type="EMBL" id="KAG9255378.1"/>
    </source>
</evidence>
<protein>
    <submittedName>
        <fullName evidence="3">Hydrolase, carbon-nitrogen family protein</fullName>
    </submittedName>
</protein>